<dbReference type="AlphaFoldDB" id="A0A1S8AZQ9"/>
<evidence type="ECO:0000313" key="5">
    <source>
        <dbReference type="Proteomes" id="UP000189370"/>
    </source>
</evidence>
<dbReference type="Pfam" id="PF01912">
    <property type="entry name" value="eIF-6"/>
    <property type="match status" value="1"/>
</dbReference>
<dbReference type="SUPFAM" id="SSF55909">
    <property type="entry name" value="Pentein"/>
    <property type="match status" value="1"/>
</dbReference>
<dbReference type="SMART" id="SM00654">
    <property type="entry name" value="eIF6"/>
    <property type="match status" value="1"/>
</dbReference>
<sequence>MQRLAFAGSAYVGVFARATDSCVLVRHDVDDDVVADLSDELEVPAVRTTVGGSSTVGALATGNENGLLVSSRVLEYERETLEDEIDLPVAELPGNINAAGNVVLANDYGAYVHPDLPREAIQIVEDTLEVPVERGDLAGVRTVGTAAVATNTGVLCHPKATDAELDGLEEALDVRADVGTVNYGAPLVGSGLIANEAGYVVGEDTTGPELGRIEDALGYLD</sequence>
<dbReference type="NCBIfam" id="NF003128">
    <property type="entry name" value="PRK04046.1-4"/>
    <property type="match status" value="1"/>
</dbReference>
<dbReference type="PIRSF" id="PIRSF006413">
    <property type="entry name" value="IF-6"/>
    <property type="match status" value="1"/>
</dbReference>
<reference evidence="5" key="1">
    <citation type="submission" date="2016-04" db="EMBL/GenBank/DDBJ databases">
        <authorList>
            <person name="Chen S.-C."/>
            <person name="Lai M.-C."/>
        </authorList>
    </citation>
    <scope>NUCLEOTIDE SEQUENCE [LARGE SCALE GENOMIC DNA]</scope>
    <source>
        <strain evidence="5">AB14</strain>
    </source>
</reference>
<protein>
    <recommendedName>
        <fullName evidence="3">Translation initiation factor 6</fullName>
        <shortName evidence="3">aIF-6</shortName>
    </recommendedName>
</protein>
<dbReference type="InterPro" id="IPR002769">
    <property type="entry name" value="eIF6"/>
</dbReference>
<accession>A0A1S8AZQ9</accession>
<dbReference type="PANTHER" id="PTHR10784">
    <property type="entry name" value="TRANSLATION INITIATION FACTOR 6"/>
    <property type="match status" value="1"/>
</dbReference>
<dbReference type="Gene3D" id="3.75.10.10">
    <property type="entry name" value="L-arginine/glycine Amidinotransferase, Chain A"/>
    <property type="match status" value="1"/>
</dbReference>
<evidence type="ECO:0000256" key="2">
    <source>
        <dbReference type="ARBA" id="ARBA00022917"/>
    </source>
</evidence>
<keyword evidence="2 3" id="KW-0648">Protein biosynthesis</keyword>
<keyword evidence="1 3" id="KW-0396">Initiation factor</keyword>
<name>A0A1S8AZQ9_9EURY</name>
<dbReference type="STRING" id="301967.A6E15_15470"/>
<evidence type="ECO:0000256" key="3">
    <source>
        <dbReference type="HAMAP-Rule" id="MF_00032"/>
    </source>
</evidence>
<proteinExistence type="inferred from homology"/>
<keyword evidence="5" id="KW-1185">Reference proteome</keyword>
<comment type="caution">
    <text evidence="4">The sequence shown here is derived from an EMBL/GenBank/DDBJ whole genome shotgun (WGS) entry which is preliminary data.</text>
</comment>
<dbReference type="RefSeq" id="WP_076147580.1">
    <property type="nucleotide sequence ID" value="NZ_LWLN01000001.1"/>
</dbReference>
<dbReference type="EMBL" id="LWLN01000001">
    <property type="protein sequence ID" value="OLZ42280.1"/>
    <property type="molecule type" value="Genomic_DNA"/>
</dbReference>
<gene>
    <name evidence="3" type="primary">eif6</name>
    <name evidence="4" type="ORF">A6E15_15470</name>
</gene>
<dbReference type="GO" id="GO:0043022">
    <property type="term" value="F:ribosome binding"/>
    <property type="evidence" value="ECO:0007669"/>
    <property type="project" value="InterPro"/>
</dbReference>
<comment type="function">
    <text evidence="3">Binds to the 50S ribosomal subunit and prevents its association with the 30S ribosomal subunit to form the 70S initiation complex.</text>
</comment>
<dbReference type="GO" id="GO:0003743">
    <property type="term" value="F:translation initiation factor activity"/>
    <property type="evidence" value="ECO:0007669"/>
    <property type="project" value="UniProtKB-UniRule"/>
</dbReference>
<comment type="similarity">
    <text evidence="3">Belongs to the eIF-6 family.</text>
</comment>
<evidence type="ECO:0000256" key="1">
    <source>
        <dbReference type="ARBA" id="ARBA00022540"/>
    </source>
</evidence>
<dbReference type="OrthoDB" id="33582at2157"/>
<evidence type="ECO:0000313" key="4">
    <source>
        <dbReference type="EMBL" id="OLZ42280.1"/>
    </source>
</evidence>
<dbReference type="NCBIfam" id="TIGR00323">
    <property type="entry name" value="eIF-6"/>
    <property type="match status" value="1"/>
</dbReference>
<dbReference type="Proteomes" id="UP000189370">
    <property type="component" value="Unassembled WGS sequence"/>
</dbReference>
<organism evidence="4 5">
    <name type="scientific">Natrinema saccharevitans</name>
    <dbReference type="NCBI Taxonomy" id="301967"/>
    <lineage>
        <taxon>Archaea</taxon>
        <taxon>Methanobacteriati</taxon>
        <taxon>Methanobacteriota</taxon>
        <taxon>Stenosarchaea group</taxon>
        <taxon>Halobacteria</taxon>
        <taxon>Halobacteriales</taxon>
        <taxon>Natrialbaceae</taxon>
        <taxon>Natrinema</taxon>
    </lineage>
</organism>
<dbReference type="GO" id="GO:0042256">
    <property type="term" value="P:cytosolic ribosome assembly"/>
    <property type="evidence" value="ECO:0007669"/>
    <property type="project" value="InterPro"/>
</dbReference>
<dbReference type="HAMAP" id="MF_00032">
    <property type="entry name" value="eIF_6"/>
    <property type="match status" value="1"/>
</dbReference>